<organism evidence="6 7">
    <name type="scientific">Nocardiopsis mwathae</name>
    <dbReference type="NCBI Taxonomy" id="1472723"/>
    <lineage>
        <taxon>Bacteria</taxon>
        <taxon>Bacillati</taxon>
        <taxon>Actinomycetota</taxon>
        <taxon>Actinomycetes</taxon>
        <taxon>Streptosporangiales</taxon>
        <taxon>Nocardiopsidaceae</taxon>
        <taxon>Nocardiopsis</taxon>
    </lineage>
</organism>
<dbReference type="InterPro" id="IPR033138">
    <property type="entry name" value="Cu_oxidase_CS"/>
</dbReference>
<keyword evidence="2" id="KW-0186">Copper</keyword>
<keyword evidence="4" id="KW-0732">Signal</keyword>
<evidence type="ECO:0000256" key="4">
    <source>
        <dbReference type="SAM" id="SignalP"/>
    </source>
</evidence>
<evidence type="ECO:0000313" key="7">
    <source>
        <dbReference type="Proteomes" id="UP000546642"/>
    </source>
</evidence>
<dbReference type="PANTHER" id="PTHR38439">
    <property type="entry name" value="AURACYANIN-B"/>
    <property type="match status" value="1"/>
</dbReference>
<sequence>MSRLALSAAALAVLLGLAACGTDEPEPATQDDVAAEQDADNDTADDTDAATDAETISVDAGEMYFEGVPDTVPAGTITFELNNVGNAPHDLVIEEHDDHTVAEVGPGESASGTVELEPGTYTLYCSIGNHRQDGMEVTITVE</sequence>
<evidence type="ECO:0000256" key="3">
    <source>
        <dbReference type="SAM" id="MobiDB-lite"/>
    </source>
</evidence>
<dbReference type="PANTHER" id="PTHR38439:SF3">
    <property type="entry name" value="COPPER-RESISTANT CUPROPROTEIN COPI"/>
    <property type="match status" value="1"/>
</dbReference>
<feature type="domain" description="EfeO-type cupredoxin-like" evidence="5">
    <location>
        <begin position="48"/>
        <end position="134"/>
    </location>
</feature>
<feature type="signal peptide" evidence="4">
    <location>
        <begin position="1"/>
        <end position="21"/>
    </location>
</feature>
<keyword evidence="1" id="KW-0479">Metal-binding</keyword>
<keyword evidence="7" id="KW-1185">Reference proteome</keyword>
<dbReference type="Pfam" id="PF13473">
    <property type="entry name" value="Cupredoxin_1"/>
    <property type="match status" value="1"/>
</dbReference>
<accession>A0A7X0D697</accession>
<reference evidence="6 7" key="1">
    <citation type="submission" date="2020-08" db="EMBL/GenBank/DDBJ databases">
        <title>Sequencing the genomes of 1000 actinobacteria strains.</title>
        <authorList>
            <person name="Klenk H.-P."/>
        </authorList>
    </citation>
    <scope>NUCLEOTIDE SEQUENCE [LARGE SCALE GENOMIC DNA]</scope>
    <source>
        <strain evidence="6 7">DSM 46659</strain>
    </source>
</reference>
<dbReference type="Proteomes" id="UP000546642">
    <property type="component" value="Unassembled WGS sequence"/>
</dbReference>
<evidence type="ECO:0000256" key="2">
    <source>
        <dbReference type="ARBA" id="ARBA00023008"/>
    </source>
</evidence>
<feature type="chain" id="PRO_5031055522" evidence="4">
    <location>
        <begin position="22"/>
        <end position="142"/>
    </location>
</feature>
<evidence type="ECO:0000313" key="6">
    <source>
        <dbReference type="EMBL" id="MBB6171874.1"/>
    </source>
</evidence>
<dbReference type="RefSeq" id="WP_184075154.1">
    <property type="nucleotide sequence ID" value="NZ_JACHDS010000001.1"/>
</dbReference>
<feature type="compositionally biased region" description="Acidic residues" evidence="3">
    <location>
        <begin position="33"/>
        <end position="50"/>
    </location>
</feature>
<dbReference type="SUPFAM" id="SSF49503">
    <property type="entry name" value="Cupredoxins"/>
    <property type="match status" value="1"/>
</dbReference>
<dbReference type="PROSITE" id="PS51257">
    <property type="entry name" value="PROKAR_LIPOPROTEIN"/>
    <property type="match status" value="1"/>
</dbReference>
<comment type="caution">
    <text evidence="6">The sequence shown here is derived from an EMBL/GenBank/DDBJ whole genome shotgun (WGS) entry which is preliminary data.</text>
</comment>
<dbReference type="PROSITE" id="PS00079">
    <property type="entry name" value="MULTICOPPER_OXIDASE1"/>
    <property type="match status" value="1"/>
</dbReference>
<evidence type="ECO:0000256" key="1">
    <source>
        <dbReference type="ARBA" id="ARBA00022723"/>
    </source>
</evidence>
<evidence type="ECO:0000259" key="5">
    <source>
        <dbReference type="Pfam" id="PF13473"/>
    </source>
</evidence>
<dbReference type="GO" id="GO:0046872">
    <property type="term" value="F:metal ion binding"/>
    <property type="evidence" value="ECO:0007669"/>
    <property type="project" value="UniProtKB-KW"/>
</dbReference>
<dbReference type="InterPro" id="IPR028096">
    <property type="entry name" value="EfeO_Cupredoxin"/>
</dbReference>
<dbReference type="AlphaFoldDB" id="A0A7X0D697"/>
<protein>
    <submittedName>
        <fullName evidence="6">Putative cupredoxin-like copper-binding protein</fullName>
    </submittedName>
</protein>
<proteinExistence type="predicted"/>
<dbReference type="InterPro" id="IPR008972">
    <property type="entry name" value="Cupredoxin"/>
</dbReference>
<feature type="region of interest" description="Disordered" evidence="3">
    <location>
        <begin position="24"/>
        <end position="50"/>
    </location>
</feature>
<dbReference type="CDD" id="cd00920">
    <property type="entry name" value="Cupredoxin"/>
    <property type="match status" value="1"/>
</dbReference>
<dbReference type="InterPro" id="IPR050845">
    <property type="entry name" value="Cu-binding_ET"/>
</dbReference>
<gene>
    <name evidence="6" type="ORF">HNR23_001934</name>
</gene>
<dbReference type="EMBL" id="JACHDS010000001">
    <property type="protein sequence ID" value="MBB6171874.1"/>
    <property type="molecule type" value="Genomic_DNA"/>
</dbReference>
<name>A0A7X0D697_9ACTN</name>
<dbReference type="Gene3D" id="2.60.40.420">
    <property type="entry name" value="Cupredoxins - blue copper proteins"/>
    <property type="match status" value="1"/>
</dbReference>